<sequence>MNKRHSTSALVAAALVGAAAGAWLSPLRAPPSRLFETTAPSSRDDAGSAAASSAAARVPKPASPMRVAEAQALAQGAESLENLQNRARTDPEYLASLLARLSTETELDARGALLAILAGAPNAQLLAYARAQLDGADAQARRNGLDLLKMFPMNDADARDLVTQRLERESDPAALKSLIEALTPSLVAEEDAAPVIARLADLSRHADADVRAQAVLQYAQWDNATNTEVALHRALNDPALAVRRAAIAGAIGSSAQSARMKLALIDIATDPAYDDADRASALFALQRYPLNRAEHALYAQSQAALDARH</sequence>
<organism evidence="2 3">
    <name type="scientific">Tahibacter soli</name>
    <dbReference type="NCBI Taxonomy" id="2983605"/>
    <lineage>
        <taxon>Bacteria</taxon>
        <taxon>Pseudomonadati</taxon>
        <taxon>Pseudomonadota</taxon>
        <taxon>Gammaproteobacteria</taxon>
        <taxon>Lysobacterales</taxon>
        <taxon>Rhodanobacteraceae</taxon>
        <taxon>Tahibacter</taxon>
    </lineage>
</organism>
<name>A0A9X3YGS3_9GAMM</name>
<feature type="compositionally biased region" description="Low complexity" evidence="1">
    <location>
        <begin position="47"/>
        <end position="63"/>
    </location>
</feature>
<accession>A0A9X3YGS3</accession>
<proteinExistence type="predicted"/>
<reference evidence="2" key="1">
    <citation type="submission" date="2023-02" db="EMBL/GenBank/DDBJ databases">
        <title>Tahibacter soli sp. nov. isolated from soil.</title>
        <authorList>
            <person name="Baek J.H."/>
            <person name="Lee J.K."/>
            <person name="Choi D.G."/>
            <person name="Jeon C.O."/>
        </authorList>
    </citation>
    <scope>NUCLEOTIDE SEQUENCE</scope>
    <source>
        <strain evidence="2">BL</strain>
    </source>
</reference>
<keyword evidence="3" id="KW-1185">Reference proteome</keyword>
<gene>
    <name evidence="2" type="ORF">OD750_001535</name>
</gene>
<feature type="region of interest" description="Disordered" evidence="1">
    <location>
        <begin position="35"/>
        <end position="63"/>
    </location>
</feature>
<dbReference type="EMBL" id="JAOVZO020000001">
    <property type="protein sequence ID" value="MDC8011222.1"/>
    <property type="molecule type" value="Genomic_DNA"/>
</dbReference>
<evidence type="ECO:0000313" key="3">
    <source>
        <dbReference type="Proteomes" id="UP001139971"/>
    </source>
</evidence>
<protein>
    <recommendedName>
        <fullName evidence="4">HEAT repeat protein</fullName>
    </recommendedName>
</protein>
<dbReference type="Proteomes" id="UP001139971">
    <property type="component" value="Unassembled WGS sequence"/>
</dbReference>
<dbReference type="Gene3D" id="1.25.10.10">
    <property type="entry name" value="Leucine-rich Repeat Variant"/>
    <property type="match status" value="1"/>
</dbReference>
<dbReference type="InterPro" id="IPR011989">
    <property type="entry name" value="ARM-like"/>
</dbReference>
<evidence type="ECO:0008006" key="4">
    <source>
        <dbReference type="Google" id="ProtNLM"/>
    </source>
</evidence>
<comment type="caution">
    <text evidence="2">The sequence shown here is derived from an EMBL/GenBank/DDBJ whole genome shotgun (WGS) entry which is preliminary data.</text>
</comment>
<dbReference type="RefSeq" id="WP_263543757.1">
    <property type="nucleotide sequence ID" value="NZ_JAOVZO020000001.1"/>
</dbReference>
<evidence type="ECO:0000256" key="1">
    <source>
        <dbReference type="SAM" id="MobiDB-lite"/>
    </source>
</evidence>
<dbReference type="AlphaFoldDB" id="A0A9X3YGS3"/>
<evidence type="ECO:0000313" key="2">
    <source>
        <dbReference type="EMBL" id="MDC8011222.1"/>
    </source>
</evidence>